<dbReference type="Proteomes" id="UP000482155">
    <property type="component" value="Unassembled WGS sequence"/>
</dbReference>
<proteinExistence type="predicted"/>
<evidence type="ECO:0000256" key="2">
    <source>
        <dbReference type="SAM" id="SignalP"/>
    </source>
</evidence>
<evidence type="ECO:0000256" key="1">
    <source>
        <dbReference type="ARBA" id="ARBA00022729"/>
    </source>
</evidence>
<protein>
    <submittedName>
        <fullName evidence="4">Amino acid ABC transporter substrate-binding protein</fullName>
    </submittedName>
</protein>
<dbReference type="Pfam" id="PF00497">
    <property type="entry name" value="SBP_bac_3"/>
    <property type="match status" value="1"/>
</dbReference>
<keyword evidence="5" id="KW-1185">Reference proteome</keyword>
<dbReference type="AlphaFoldDB" id="A0A6B3SGH8"/>
<keyword evidence="1 2" id="KW-0732">Signal</keyword>
<comment type="caution">
    <text evidence="4">The sequence shown here is derived from an EMBL/GenBank/DDBJ whole genome shotgun (WGS) entry which is preliminary data.</text>
</comment>
<name>A0A6B3SGH8_9BURK</name>
<accession>A0A6B3SGH8</accession>
<feature type="domain" description="Solute-binding protein family 3/N-terminal" evidence="3">
    <location>
        <begin position="36"/>
        <end position="272"/>
    </location>
</feature>
<evidence type="ECO:0000313" key="4">
    <source>
        <dbReference type="EMBL" id="NEX59987.1"/>
    </source>
</evidence>
<feature type="chain" id="PRO_5025433878" evidence="2">
    <location>
        <begin position="33"/>
        <end position="272"/>
    </location>
</feature>
<dbReference type="Gene3D" id="3.40.190.10">
    <property type="entry name" value="Periplasmic binding protein-like II"/>
    <property type="match status" value="2"/>
</dbReference>
<sequence length="272" mass="29844">MSAPSRLTPASLSFPACALVAFLLGGHGTAAAADANINACEDIGEWPPYTYLERENGKPTAKVTGFAVDVLRQIFKDQPAPPGIELLPWARCLKEVQNGSRYQMALNVSYSDERAKTYLLSQPYYLTSSNVFYSRKHHPAGLSIRKLADLQQFRVCGVAGYNYETYGLKPGMVDQGTQNFPSLISKLHAGRCDLFIEKYEVMAGFSAIGQPLLSDPDLGRATLEGVPPTAFHMAVSRDYPQGEKLVARINDGIASLKASGAMDRMLRRYFSH</sequence>
<organism evidence="4 5">
    <name type="scientific">Noviherbaspirillum galbum</name>
    <dbReference type="NCBI Taxonomy" id="2709383"/>
    <lineage>
        <taxon>Bacteria</taxon>
        <taxon>Pseudomonadati</taxon>
        <taxon>Pseudomonadota</taxon>
        <taxon>Betaproteobacteria</taxon>
        <taxon>Burkholderiales</taxon>
        <taxon>Oxalobacteraceae</taxon>
        <taxon>Noviherbaspirillum</taxon>
    </lineage>
</organism>
<feature type="signal peptide" evidence="2">
    <location>
        <begin position="1"/>
        <end position="32"/>
    </location>
</feature>
<reference evidence="4 5" key="1">
    <citation type="submission" date="2020-02" db="EMBL/GenBank/DDBJ databases">
        <authorList>
            <person name="Kim M.K."/>
        </authorList>
    </citation>
    <scope>NUCLEOTIDE SEQUENCE [LARGE SCALE GENOMIC DNA]</scope>
    <source>
        <strain evidence="4 5">17J57-3</strain>
    </source>
</reference>
<evidence type="ECO:0000313" key="5">
    <source>
        <dbReference type="Proteomes" id="UP000482155"/>
    </source>
</evidence>
<dbReference type="PANTHER" id="PTHR35936">
    <property type="entry name" value="MEMBRANE-BOUND LYTIC MUREIN TRANSGLYCOSYLASE F"/>
    <property type="match status" value="1"/>
</dbReference>
<dbReference type="RefSeq" id="WP_163960484.1">
    <property type="nucleotide sequence ID" value="NZ_JAAIVB010000010.1"/>
</dbReference>
<gene>
    <name evidence="4" type="ORF">G3574_02750</name>
</gene>
<dbReference type="InterPro" id="IPR001638">
    <property type="entry name" value="Solute-binding_3/MltF_N"/>
</dbReference>
<dbReference type="EMBL" id="JAAIVB010000010">
    <property type="protein sequence ID" value="NEX59987.1"/>
    <property type="molecule type" value="Genomic_DNA"/>
</dbReference>
<dbReference type="SUPFAM" id="SSF53850">
    <property type="entry name" value="Periplasmic binding protein-like II"/>
    <property type="match status" value="1"/>
</dbReference>
<dbReference type="PANTHER" id="PTHR35936:SF25">
    <property type="entry name" value="ABC TRANSPORTER SUBSTRATE-BINDING PROTEIN"/>
    <property type="match status" value="1"/>
</dbReference>
<dbReference type="SMART" id="SM00062">
    <property type="entry name" value="PBPb"/>
    <property type="match status" value="1"/>
</dbReference>
<evidence type="ECO:0000259" key="3">
    <source>
        <dbReference type="SMART" id="SM00062"/>
    </source>
</evidence>